<evidence type="ECO:0000256" key="8">
    <source>
        <dbReference type="ARBA" id="ARBA00023002"/>
    </source>
</evidence>
<dbReference type="GO" id="GO:0006281">
    <property type="term" value="P:DNA repair"/>
    <property type="evidence" value="ECO:0007669"/>
    <property type="project" value="UniProtKB-KW"/>
</dbReference>
<keyword evidence="8" id="KW-0560">Oxidoreductase</keyword>
<keyword evidence="4" id="KW-0963">Cytoplasm</keyword>
<keyword evidence="7" id="KW-0223">Dioxygenase</keyword>
<comment type="similarity">
    <text evidence="3">Belongs to the alkB family.</text>
</comment>
<dbReference type="AlphaFoldDB" id="A0ABD3TSH9"/>
<comment type="subcellular location">
    <subcellularLocation>
        <location evidence="2">Cytoplasm</location>
    </subcellularLocation>
    <subcellularLocation>
        <location evidence="1">Nucleus</location>
    </subcellularLocation>
</comment>
<feature type="region of interest" description="Disordered" evidence="15">
    <location>
        <begin position="122"/>
        <end position="141"/>
    </location>
</feature>
<protein>
    <recommendedName>
        <fullName evidence="13">DNA N(6)-methyladenine demethylase</fullName>
        <ecNumber evidence="13">1.14.11.51</ecNumber>
    </recommendedName>
</protein>
<dbReference type="InterPro" id="IPR004574">
    <property type="entry name" value="Alkb"/>
</dbReference>
<evidence type="ECO:0000256" key="3">
    <source>
        <dbReference type="ARBA" id="ARBA00007879"/>
    </source>
</evidence>
<keyword evidence="9 14" id="KW-0408">Iron</keyword>
<keyword evidence="18" id="KW-1185">Reference proteome</keyword>
<dbReference type="EC" id="1.14.11.51" evidence="13"/>
<sequence length="409" mass="45115">MPKSVYQYKPKSASPGVGNISPNVGNSRLVQNVPKAEDQTPKQVDLHSVMVPDLGDDFPSLSTCSKSSAKSIRSIQSTCGDEENSSSSTISCRVLDDVTPIKKEPSLIGSSGFQDGRFSQEVDIGSEGSRGNGEFDKSDGQQKEHSYDICLKRTANVVKLKSPLFAMNREKRNEMKRLTEGENIKILRPGMVLLKGYLPLTDQVKLIRSCRDLGQGSGGFYQPSYRDGAKLHLRMMCLGKNWDPETSEYGDERPIDGAKPPPIPAEFQQLVRGAIQSSHNYLDSNSKMKIAKTILPPMSPNICIVNFYAKTGKLGLHQDKDESPESLRKGLPVVSFSIGDSAEFLYGDERDIEKAEKVLLESGDVLIFGGKSRHIFHGVSSIIPDTTPKALEEETNLRPGRLNLTFREY</sequence>
<proteinExistence type="inferred from homology"/>
<evidence type="ECO:0000256" key="9">
    <source>
        <dbReference type="ARBA" id="ARBA00023004"/>
    </source>
</evidence>
<feature type="region of interest" description="Disordered" evidence="15">
    <location>
        <begin position="1"/>
        <end position="24"/>
    </location>
</feature>
<feature type="binding site" evidence="14">
    <location>
        <position position="317"/>
    </location>
    <ligand>
        <name>Fe cation</name>
        <dbReference type="ChEBI" id="CHEBI:24875"/>
        <note>catalytic</note>
    </ligand>
</feature>
<keyword evidence="11" id="KW-0539">Nucleus</keyword>
<dbReference type="PANTHER" id="PTHR16557:SF2">
    <property type="entry name" value="NUCLEIC ACID DIOXYGENASE ALKBH1"/>
    <property type="match status" value="1"/>
</dbReference>
<dbReference type="Proteomes" id="UP001634393">
    <property type="component" value="Unassembled WGS sequence"/>
</dbReference>
<feature type="domain" description="Fe2OG dioxygenase" evidence="16">
    <location>
        <begin position="299"/>
        <end position="409"/>
    </location>
</feature>
<dbReference type="PANTHER" id="PTHR16557">
    <property type="entry name" value="ALKYLATED DNA REPAIR PROTEIN ALKB-RELATED"/>
    <property type="match status" value="1"/>
</dbReference>
<evidence type="ECO:0000256" key="15">
    <source>
        <dbReference type="SAM" id="MobiDB-lite"/>
    </source>
</evidence>
<name>A0ABD3TSH9_9LAMI</name>
<dbReference type="GO" id="GO:0005634">
    <property type="term" value="C:nucleus"/>
    <property type="evidence" value="ECO:0007669"/>
    <property type="project" value="UniProtKB-SubCell"/>
</dbReference>
<dbReference type="InterPro" id="IPR027450">
    <property type="entry name" value="AlkB-like"/>
</dbReference>
<evidence type="ECO:0000313" key="17">
    <source>
        <dbReference type="EMBL" id="KAL3839218.1"/>
    </source>
</evidence>
<dbReference type="Gene3D" id="2.60.120.590">
    <property type="entry name" value="Alpha-ketoglutarate-dependent dioxygenase AlkB-like"/>
    <property type="match status" value="1"/>
</dbReference>
<dbReference type="GO" id="GO:0141131">
    <property type="term" value="F:DNA N6-methyladenine demethylase activity"/>
    <property type="evidence" value="ECO:0007669"/>
    <property type="project" value="UniProtKB-EC"/>
</dbReference>
<comment type="catalytic activity">
    <reaction evidence="12">
        <text>an N(6)-methyl-2'-deoxyadenosine in DNA + 2-oxoglutarate + O2 = a 2'-deoxyadenosine in DNA + formaldehyde + succinate + CO2</text>
        <dbReference type="Rhea" id="RHEA:49524"/>
        <dbReference type="Rhea" id="RHEA-COMP:12418"/>
        <dbReference type="Rhea" id="RHEA-COMP:12419"/>
        <dbReference type="ChEBI" id="CHEBI:15379"/>
        <dbReference type="ChEBI" id="CHEBI:16526"/>
        <dbReference type="ChEBI" id="CHEBI:16810"/>
        <dbReference type="ChEBI" id="CHEBI:16842"/>
        <dbReference type="ChEBI" id="CHEBI:30031"/>
        <dbReference type="ChEBI" id="CHEBI:90615"/>
        <dbReference type="ChEBI" id="CHEBI:90616"/>
        <dbReference type="EC" id="1.14.11.51"/>
    </reaction>
    <physiologicalReaction direction="left-to-right" evidence="12">
        <dbReference type="Rhea" id="RHEA:49525"/>
    </physiologicalReaction>
</comment>
<keyword evidence="6" id="KW-0227">DNA damage</keyword>
<dbReference type="InterPro" id="IPR005123">
    <property type="entry name" value="Oxoglu/Fe-dep_dioxygenase_dom"/>
</dbReference>
<evidence type="ECO:0000256" key="7">
    <source>
        <dbReference type="ARBA" id="ARBA00022964"/>
    </source>
</evidence>
<reference evidence="17 18" key="1">
    <citation type="submission" date="2024-12" db="EMBL/GenBank/DDBJ databases">
        <title>The unique morphological basis and parallel evolutionary history of personate flowers in Penstemon.</title>
        <authorList>
            <person name="Depatie T.H."/>
            <person name="Wessinger C.A."/>
        </authorList>
    </citation>
    <scope>NUCLEOTIDE SEQUENCE [LARGE SCALE GENOMIC DNA]</scope>
    <source>
        <strain evidence="17">WTNN_2</strain>
        <tissue evidence="17">Leaf</tissue>
    </source>
</reference>
<dbReference type="PROSITE" id="PS51471">
    <property type="entry name" value="FE2OG_OXY"/>
    <property type="match status" value="1"/>
</dbReference>
<organism evidence="17 18">
    <name type="scientific">Penstemon smallii</name>
    <dbReference type="NCBI Taxonomy" id="265156"/>
    <lineage>
        <taxon>Eukaryota</taxon>
        <taxon>Viridiplantae</taxon>
        <taxon>Streptophyta</taxon>
        <taxon>Embryophyta</taxon>
        <taxon>Tracheophyta</taxon>
        <taxon>Spermatophyta</taxon>
        <taxon>Magnoliopsida</taxon>
        <taxon>eudicotyledons</taxon>
        <taxon>Gunneridae</taxon>
        <taxon>Pentapetalae</taxon>
        <taxon>asterids</taxon>
        <taxon>lamiids</taxon>
        <taxon>Lamiales</taxon>
        <taxon>Plantaginaceae</taxon>
        <taxon>Cheloneae</taxon>
        <taxon>Penstemon</taxon>
    </lineage>
</organism>
<feature type="binding site" evidence="14">
    <location>
        <position position="377"/>
    </location>
    <ligand>
        <name>Fe cation</name>
        <dbReference type="ChEBI" id="CHEBI:24875"/>
        <note>catalytic</note>
    </ligand>
</feature>
<accession>A0ABD3TSH9</accession>
<evidence type="ECO:0000256" key="10">
    <source>
        <dbReference type="ARBA" id="ARBA00023204"/>
    </source>
</evidence>
<gene>
    <name evidence="17" type="ORF">ACJIZ3_023809</name>
</gene>
<dbReference type="GO" id="GO:0005737">
    <property type="term" value="C:cytoplasm"/>
    <property type="evidence" value="ECO:0007669"/>
    <property type="project" value="UniProtKB-SubCell"/>
</dbReference>
<dbReference type="Pfam" id="PF13532">
    <property type="entry name" value="2OG-FeII_Oxy_2"/>
    <property type="match status" value="1"/>
</dbReference>
<comment type="caution">
    <text evidence="17">The sequence shown here is derived from an EMBL/GenBank/DDBJ whole genome shotgun (WGS) entry which is preliminary data.</text>
</comment>
<keyword evidence="10" id="KW-0234">DNA repair</keyword>
<dbReference type="SUPFAM" id="SSF51197">
    <property type="entry name" value="Clavaminate synthase-like"/>
    <property type="match status" value="1"/>
</dbReference>
<evidence type="ECO:0000256" key="2">
    <source>
        <dbReference type="ARBA" id="ARBA00004496"/>
    </source>
</evidence>
<feature type="binding site" evidence="14">
    <location>
        <position position="319"/>
    </location>
    <ligand>
        <name>Fe cation</name>
        <dbReference type="ChEBI" id="CHEBI:24875"/>
        <note>catalytic</note>
    </ligand>
</feature>
<dbReference type="FunFam" id="2.60.120.590:FF:000013">
    <property type="entry name" value="2-oxoglutarate-dependent dioxygenase family protein"/>
    <property type="match status" value="1"/>
</dbReference>
<evidence type="ECO:0000256" key="14">
    <source>
        <dbReference type="PIRSR" id="PIRSR604574-2"/>
    </source>
</evidence>
<evidence type="ECO:0000256" key="11">
    <source>
        <dbReference type="ARBA" id="ARBA00023242"/>
    </source>
</evidence>
<dbReference type="InterPro" id="IPR037151">
    <property type="entry name" value="AlkB-like_sf"/>
</dbReference>
<evidence type="ECO:0000256" key="5">
    <source>
        <dbReference type="ARBA" id="ARBA00022723"/>
    </source>
</evidence>
<evidence type="ECO:0000256" key="12">
    <source>
        <dbReference type="ARBA" id="ARBA00052047"/>
    </source>
</evidence>
<evidence type="ECO:0000256" key="4">
    <source>
        <dbReference type="ARBA" id="ARBA00022490"/>
    </source>
</evidence>
<evidence type="ECO:0000256" key="1">
    <source>
        <dbReference type="ARBA" id="ARBA00004123"/>
    </source>
</evidence>
<evidence type="ECO:0000256" key="6">
    <source>
        <dbReference type="ARBA" id="ARBA00022763"/>
    </source>
</evidence>
<dbReference type="GO" id="GO:0046872">
    <property type="term" value="F:metal ion binding"/>
    <property type="evidence" value="ECO:0007669"/>
    <property type="project" value="UniProtKB-KW"/>
</dbReference>
<evidence type="ECO:0000256" key="13">
    <source>
        <dbReference type="ARBA" id="ARBA00066586"/>
    </source>
</evidence>
<evidence type="ECO:0000313" key="18">
    <source>
        <dbReference type="Proteomes" id="UP001634393"/>
    </source>
</evidence>
<evidence type="ECO:0000259" key="16">
    <source>
        <dbReference type="PROSITE" id="PS51471"/>
    </source>
</evidence>
<keyword evidence="5 14" id="KW-0479">Metal-binding</keyword>
<comment type="cofactor">
    <cofactor evidence="14">
        <name>Fe(2+)</name>
        <dbReference type="ChEBI" id="CHEBI:29033"/>
    </cofactor>
    <text evidence="14">Binds 1 Fe(2+) ion per subunit.</text>
</comment>
<dbReference type="EMBL" id="JBJXBP010000003">
    <property type="protein sequence ID" value="KAL3839218.1"/>
    <property type="molecule type" value="Genomic_DNA"/>
</dbReference>